<feature type="transmembrane region" description="Helical" evidence="5">
    <location>
        <begin position="552"/>
        <end position="575"/>
    </location>
</feature>
<comment type="pathway">
    <text evidence="1">Cell wall biogenesis; cell wall polysaccharide biosynthesis.</text>
</comment>
<dbReference type="AlphaFoldDB" id="A0AAW9HJK9"/>
<feature type="transmembrane region" description="Helical" evidence="5">
    <location>
        <begin position="518"/>
        <end position="546"/>
    </location>
</feature>
<feature type="transmembrane region" description="Helical" evidence="5">
    <location>
        <begin position="221"/>
        <end position="243"/>
    </location>
</feature>
<comment type="caution">
    <text evidence="6">The sequence shown here is derived from an EMBL/GenBank/DDBJ whole genome shotgun (WGS) entry which is preliminary data.</text>
</comment>
<evidence type="ECO:0000256" key="4">
    <source>
        <dbReference type="ARBA" id="ARBA00022679"/>
    </source>
</evidence>
<feature type="transmembrane region" description="Helical" evidence="5">
    <location>
        <begin position="349"/>
        <end position="370"/>
    </location>
</feature>
<protein>
    <submittedName>
        <fullName evidence="6">Glycosyltransferase</fullName>
        <ecNumber evidence="6">2.4.-.-</ecNumber>
    </submittedName>
</protein>
<evidence type="ECO:0000313" key="6">
    <source>
        <dbReference type="EMBL" id="MDY5154128.1"/>
    </source>
</evidence>
<feature type="transmembrane region" description="Helical" evidence="5">
    <location>
        <begin position="425"/>
        <end position="452"/>
    </location>
</feature>
<evidence type="ECO:0000256" key="3">
    <source>
        <dbReference type="ARBA" id="ARBA00022676"/>
    </source>
</evidence>
<feature type="transmembrane region" description="Helical" evidence="5">
    <location>
        <begin position="677"/>
        <end position="697"/>
    </location>
</feature>
<feature type="transmembrane region" description="Helical" evidence="5">
    <location>
        <begin position="709"/>
        <end position="737"/>
    </location>
</feature>
<dbReference type="PANTHER" id="PTHR43179">
    <property type="entry name" value="RHAMNOSYLTRANSFERASE WBBL"/>
    <property type="match status" value="1"/>
</dbReference>
<dbReference type="InterPro" id="IPR029044">
    <property type="entry name" value="Nucleotide-diphossugar_trans"/>
</dbReference>
<feature type="transmembrane region" description="Helical" evidence="5">
    <location>
        <begin position="611"/>
        <end position="632"/>
    </location>
</feature>
<dbReference type="EMBL" id="JAWNGC010000001">
    <property type="protein sequence ID" value="MDY5154128.1"/>
    <property type="molecule type" value="Genomic_DNA"/>
</dbReference>
<evidence type="ECO:0000256" key="2">
    <source>
        <dbReference type="ARBA" id="ARBA00006739"/>
    </source>
</evidence>
<dbReference type="PANTHER" id="PTHR43179:SF12">
    <property type="entry name" value="GALACTOFURANOSYLTRANSFERASE GLFT2"/>
    <property type="match status" value="1"/>
</dbReference>
<proteinExistence type="inferred from homology"/>
<feature type="transmembrane region" description="Helical" evidence="5">
    <location>
        <begin position="644"/>
        <end position="665"/>
    </location>
</feature>
<dbReference type="Proteomes" id="UP001281731">
    <property type="component" value="Unassembled WGS sequence"/>
</dbReference>
<keyword evidence="5" id="KW-1133">Transmembrane helix</keyword>
<name>A0AAW9HJK9_9ACTO</name>
<dbReference type="RefSeq" id="WP_320756123.1">
    <property type="nucleotide sequence ID" value="NZ_JAWNGC010000001.1"/>
</dbReference>
<evidence type="ECO:0000256" key="1">
    <source>
        <dbReference type="ARBA" id="ARBA00004776"/>
    </source>
</evidence>
<keyword evidence="5" id="KW-0472">Membrane</keyword>
<dbReference type="GO" id="GO:0016757">
    <property type="term" value="F:glycosyltransferase activity"/>
    <property type="evidence" value="ECO:0007669"/>
    <property type="project" value="UniProtKB-KW"/>
</dbReference>
<reference evidence="6" key="1">
    <citation type="submission" date="2023-10" db="EMBL/GenBank/DDBJ databases">
        <title>Whole Genome based description of the genera Actinobaculum and Actinotignum reveals a complex phylogenetic relationship within the species included in the genus Actinotignum.</title>
        <authorList>
            <person name="Jensen C.S."/>
            <person name="Dargis R."/>
            <person name="Kemp M."/>
            <person name="Christensen J.J."/>
        </authorList>
    </citation>
    <scope>NUCLEOTIDE SEQUENCE</scope>
    <source>
        <strain evidence="6">SLA_B511</strain>
    </source>
</reference>
<dbReference type="EC" id="2.4.-.-" evidence="6"/>
<comment type="similarity">
    <text evidence="2">Belongs to the glycosyltransferase 2 family.</text>
</comment>
<dbReference type="SUPFAM" id="SSF53448">
    <property type="entry name" value="Nucleotide-diphospho-sugar transferases"/>
    <property type="match status" value="1"/>
</dbReference>
<evidence type="ECO:0000313" key="7">
    <source>
        <dbReference type="Proteomes" id="UP001281731"/>
    </source>
</evidence>
<gene>
    <name evidence="6" type="ORF">R6G80_00060</name>
</gene>
<evidence type="ECO:0000256" key="5">
    <source>
        <dbReference type="SAM" id="Phobius"/>
    </source>
</evidence>
<keyword evidence="3 6" id="KW-0328">Glycosyltransferase</keyword>
<sequence length="1008" mass="108073">MALTIHAFIFTRTNSPYLFHTKRAVEQSNLKPETVNIVNVDDENYATLGQAVNAEIAKLDKPVSPTTLYWIVHEDSAPEPDALYELSRALDTSPTLGAAGPKQIAWEDSSKLLEVGIRATRTARRVPEVDVDDRDGGQLDNRSDVLGVGSAGMLIRSTAFEAVGGMNEHLGPFGDGLEFCRRLHYAGWRVVVVPQAKVRHARASLGESGRGSFAKRRRAQIYNALLVAPSAFVPFIFLGYLLLTPLRALARLCTKELALADGEIRGGFGILADIPAIIRGKRLISEAKKNADTQVRASAIRELEARGKDVRVGKRDLARTAREKIQLANRPHPLEEKEKKLWVTATRKARLLILGFVLLCMLLATARLWGSTAVSGGALLPDNQTGWQVLRSAISGWLAVGDGSVGRLDALWILFSPFALLLQPFGITMGTIATATLYLCLPFSALTAFWAARSFTASPQVRSVATLTWVAAPPLLVAISYGHVAGALFHTCLPLALAIIVTMWRYPLRRNFTNVGSVALLGAVMSACAPVTLLLLVLTAATGFIISKNFWWLWLPIPAAVLVVPSLAFDWRLIFSTPGAPTNATPTPYSLFVFNPAGSATNPFALMAGSLGSKCLTLFAVIFLAVAVLALVRGRNWKLIRASWLGVSAGMIWAVACTHVAVALYYDGAQASYSTAWAGIGLSVSMVGLWSAIVAGADGLRTDMSGRAFGLFQLISLGTIATLLFGATTTSLAWAVAHAKGESVVGPVKNNAVPLSAILDQKSSARTRVLALFPTEHGIRGEIWRGDGRRLTDVTMADSSALLVGAQHGVVTKADADMQRIIANLANAHPTIAQDLVHHGIGYVVIPGVVDQPKDNNTATTTTPNPESAQHATAQLASSLNAAGHLTFINSTESGMFWRVGNGRIARATLNSHALPSGKYGLQTRVQEAGTLSLAERRHNGWVAYLDGVALEKTGSSWNEEWKVPSAGNLVISYSPLTDYLVAGTQLVVALAAIVVALPLRRRKVVTH</sequence>
<organism evidence="6 7">
    <name type="scientific">Actinotignum urinale</name>
    <dbReference type="NCBI Taxonomy" id="190146"/>
    <lineage>
        <taxon>Bacteria</taxon>
        <taxon>Bacillati</taxon>
        <taxon>Actinomycetota</taxon>
        <taxon>Actinomycetes</taxon>
        <taxon>Actinomycetales</taxon>
        <taxon>Actinomycetaceae</taxon>
        <taxon>Actinotignum</taxon>
    </lineage>
</organism>
<feature type="transmembrane region" description="Helical" evidence="5">
    <location>
        <begin position="980"/>
        <end position="1000"/>
    </location>
</feature>
<dbReference type="Gene3D" id="3.90.550.10">
    <property type="entry name" value="Spore Coat Polysaccharide Biosynthesis Protein SpsA, Chain A"/>
    <property type="match status" value="1"/>
</dbReference>
<dbReference type="Pfam" id="PF13641">
    <property type="entry name" value="Glyco_tranf_2_3"/>
    <property type="match status" value="1"/>
</dbReference>
<keyword evidence="4 6" id="KW-0808">Transferase</keyword>
<feature type="transmembrane region" description="Helical" evidence="5">
    <location>
        <begin position="487"/>
        <end position="506"/>
    </location>
</feature>
<keyword evidence="5" id="KW-0812">Transmembrane</keyword>
<accession>A0AAW9HJK9</accession>